<dbReference type="EMBL" id="QVOD01000042">
    <property type="protein sequence ID" value="RFT63910.1"/>
    <property type="molecule type" value="Genomic_DNA"/>
</dbReference>
<dbReference type="Proteomes" id="UP000264294">
    <property type="component" value="Unassembled WGS sequence"/>
</dbReference>
<evidence type="ECO:0000313" key="1">
    <source>
        <dbReference type="EMBL" id="KFN04687.1"/>
    </source>
</evidence>
<dbReference type="RefSeq" id="WP_042978660.1">
    <property type="nucleotide sequence ID" value="NZ_JMQC01000007.1"/>
</dbReference>
<reference evidence="2 4" key="2">
    <citation type="submission" date="2018-08" db="EMBL/GenBank/DDBJ databases">
        <title>Bacillus clarus sp. nov. strain PS00077A.</title>
        <authorList>
            <person name="Mendez Acevedo M."/>
            <person name="Carroll L."/>
            <person name="Mukherjee M."/>
            <person name="Wiedmann M."/>
            <person name="Kovac J."/>
        </authorList>
    </citation>
    <scope>NUCLEOTIDE SEQUENCE [LARGE SCALE GENOMIC DNA]</scope>
    <source>
        <strain evidence="2 4">PS00077A</strain>
    </source>
</reference>
<sequence length="149" mass="17254">MTQKSKIIAVIVALVAVLGIGSTLVFSNSKKGALEQLKPLEVKKFMSQDGTGFIVYSFDKEQRDFYTNQVKKVFNTEGVSGKELNSYHPEYDGTKDQFYYGVKQRTDTLAYYQKGELKKEIKFEKYKSSELEHELDVFVRNMKEMYIDK</sequence>
<name>A0A090Z238_9BACI</name>
<evidence type="ECO:0000313" key="4">
    <source>
        <dbReference type="Proteomes" id="UP000264294"/>
    </source>
</evidence>
<dbReference type="EMBL" id="JMQC01000007">
    <property type="protein sequence ID" value="KFN04687.1"/>
    <property type="molecule type" value="Genomic_DNA"/>
</dbReference>
<protein>
    <submittedName>
        <fullName evidence="1">Uncharacterized protein</fullName>
    </submittedName>
</protein>
<dbReference type="PATRIC" id="fig|1405.8.peg.60"/>
<dbReference type="AlphaFoldDB" id="A0A090Z238"/>
<dbReference type="Proteomes" id="UP000029389">
    <property type="component" value="Unassembled WGS sequence"/>
</dbReference>
<accession>A0A090Z238</accession>
<organism evidence="1 3">
    <name type="scientific">Bacillus clarus</name>
    <dbReference type="NCBI Taxonomy" id="2338372"/>
    <lineage>
        <taxon>Bacteria</taxon>
        <taxon>Bacillati</taxon>
        <taxon>Bacillota</taxon>
        <taxon>Bacilli</taxon>
        <taxon>Bacillales</taxon>
        <taxon>Bacillaceae</taxon>
        <taxon>Bacillus</taxon>
        <taxon>Bacillus cereus group</taxon>
    </lineage>
</organism>
<reference evidence="1 3" key="1">
    <citation type="submission" date="2014-04" db="EMBL/GenBank/DDBJ databases">
        <authorList>
            <person name="Bishop-Lilly K.A."/>
            <person name="Broomall S.M."/>
            <person name="Chain P.S."/>
            <person name="Chertkov O."/>
            <person name="Coyne S.R."/>
            <person name="Daligault H.E."/>
            <person name="Davenport K.W."/>
            <person name="Erkkila T."/>
            <person name="Frey K.G."/>
            <person name="Gibbons H.S."/>
            <person name="Gu W."/>
            <person name="Jaissle J."/>
            <person name="Johnson S.L."/>
            <person name="Koroleva G.I."/>
            <person name="Ladner J.T."/>
            <person name="Lo C.-C."/>
            <person name="Minogue T.D."/>
            <person name="Munk C."/>
            <person name="Palacios G.F."/>
            <person name="Redden C.L."/>
            <person name="Rosenzweig C.N."/>
            <person name="Scholz M.B."/>
            <person name="Teshima H."/>
            <person name="Xu Y."/>
        </authorList>
    </citation>
    <scope>NUCLEOTIDE SEQUENCE [LARGE SCALE GENOMIC DNA]</scope>
    <source>
        <strain evidence="1 3">BHP</strain>
    </source>
</reference>
<keyword evidence="4" id="KW-1185">Reference proteome</keyword>
<proteinExistence type="predicted"/>
<evidence type="ECO:0000313" key="2">
    <source>
        <dbReference type="EMBL" id="RFT63910.1"/>
    </source>
</evidence>
<evidence type="ECO:0000313" key="3">
    <source>
        <dbReference type="Proteomes" id="UP000029389"/>
    </source>
</evidence>
<comment type="caution">
    <text evidence="1">The sequence shown here is derived from an EMBL/GenBank/DDBJ whole genome shotgun (WGS) entry which is preliminary data.</text>
</comment>
<gene>
    <name evidence="2" type="ORF">D0U04_23870</name>
    <name evidence="1" type="ORF">DJ93_5889</name>
</gene>